<evidence type="ECO:0000313" key="11">
    <source>
        <dbReference type="Proteomes" id="UP000241890"/>
    </source>
</evidence>
<comment type="caution">
    <text evidence="10">The sequence shown here is derived from an EMBL/GenBank/DDBJ whole genome shotgun (WGS) entry which is preliminary data.</text>
</comment>
<dbReference type="AlphaFoldDB" id="A0A2R5GG04"/>
<keyword evidence="6" id="KW-0539">Nucleus</keyword>
<feature type="compositionally biased region" description="Basic and acidic residues" evidence="8">
    <location>
        <begin position="121"/>
        <end position="131"/>
    </location>
</feature>
<dbReference type="GO" id="GO:0006260">
    <property type="term" value="P:DNA replication"/>
    <property type="evidence" value="ECO:0007669"/>
    <property type="project" value="InterPro"/>
</dbReference>
<feature type="domain" description="FHA" evidence="9">
    <location>
        <begin position="80"/>
        <end position="156"/>
    </location>
</feature>
<organism evidence="10 11">
    <name type="scientific">Hondaea fermentalgiana</name>
    <dbReference type="NCBI Taxonomy" id="2315210"/>
    <lineage>
        <taxon>Eukaryota</taxon>
        <taxon>Sar</taxon>
        <taxon>Stramenopiles</taxon>
        <taxon>Bigyra</taxon>
        <taxon>Labyrinthulomycetes</taxon>
        <taxon>Thraustochytrida</taxon>
        <taxon>Thraustochytriidae</taxon>
        <taxon>Hondaea</taxon>
    </lineage>
</organism>
<dbReference type="PROSITE" id="PS50006">
    <property type="entry name" value="FHA_DOMAIN"/>
    <property type="match status" value="1"/>
</dbReference>
<evidence type="ECO:0000256" key="1">
    <source>
        <dbReference type="ARBA" id="ARBA00004123"/>
    </source>
</evidence>
<evidence type="ECO:0000256" key="2">
    <source>
        <dbReference type="ARBA" id="ARBA00006661"/>
    </source>
</evidence>
<accession>A0A2R5GG04</accession>
<dbReference type="EMBL" id="BEYU01000023">
    <property type="protein sequence ID" value="GBG26784.1"/>
    <property type="molecule type" value="Genomic_DNA"/>
</dbReference>
<dbReference type="GO" id="GO:0006310">
    <property type="term" value="P:DNA recombination"/>
    <property type="evidence" value="ECO:0007669"/>
    <property type="project" value="UniProtKB-KW"/>
</dbReference>
<evidence type="ECO:0000313" key="10">
    <source>
        <dbReference type="EMBL" id="GBG26784.1"/>
    </source>
</evidence>
<dbReference type="Gene3D" id="2.60.200.20">
    <property type="match status" value="1"/>
</dbReference>
<keyword evidence="4" id="KW-0233">DNA recombination</keyword>
<feature type="region of interest" description="Disordered" evidence="8">
    <location>
        <begin position="374"/>
        <end position="458"/>
    </location>
</feature>
<protein>
    <recommendedName>
        <fullName evidence="7">Structure-specific endonuclease subunit SLX4</fullName>
    </recommendedName>
</protein>
<dbReference type="OrthoDB" id="687730at2759"/>
<feature type="compositionally biased region" description="Low complexity" evidence="8">
    <location>
        <begin position="1"/>
        <end position="22"/>
    </location>
</feature>
<evidence type="ECO:0000256" key="3">
    <source>
        <dbReference type="ARBA" id="ARBA00022763"/>
    </source>
</evidence>
<evidence type="ECO:0000256" key="5">
    <source>
        <dbReference type="ARBA" id="ARBA00023204"/>
    </source>
</evidence>
<dbReference type="GO" id="GO:0033557">
    <property type="term" value="C:Slx1-Slx4 complex"/>
    <property type="evidence" value="ECO:0007669"/>
    <property type="project" value="InterPro"/>
</dbReference>
<gene>
    <name evidence="10" type="ORF">FCC1311_030062</name>
</gene>
<dbReference type="Pfam" id="PF00498">
    <property type="entry name" value="FHA"/>
    <property type="match status" value="1"/>
</dbReference>
<dbReference type="Pfam" id="PF09494">
    <property type="entry name" value="Slx4"/>
    <property type="match status" value="1"/>
</dbReference>
<evidence type="ECO:0000259" key="9">
    <source>
        <dbReference type="PROSITE" id="PS50006"/>
    </source>
</evidence>
<feature type="compositionally biased region" description="Polar residues" evidence="8">
    <location>
        <begin position="236"/>
        <end position="249"/>
    </location>
</feature>
<dbReference type="SUPFAM" id="SSF49879">
    <property type="entry name" value="SMAD/FHA domain"/>
    <property type="match status" value="1"/>
</dbReference>
<feature type="region of interest" description="Disordered" evidence="8">
    <location>
        <begin position="119"/>
        <end position="162"/>
    </location>
</feature>
<feature type="compositionally biased region" description="Low complexity" evidence="8">
    <location>
        <begin position="374"/>
        <end position="389"/>
    </location>
</feature>
<dbReference type="CDD" id="cd00060">
    <property type="entry name" value="FHA"/>
    <property type="match status" value="1"/>
</dbReference>
<keyword evidence="5" id="KW-0234">DNA repair</keyword>
<keyword evidence="3" id="KW-0227">DNA damage</keyword>
<reference evidence="10 11" key="1">
    <citation type="submission" date="2017-12" db="EMBL/GenBank/DDBJ databases">
        <title>Sequencing, de novo assembly and annotation of complete genome of a new Thraustochytrid species, strain FCC1311.</title>
        <authorList>
            <person name="Sedici K."/>
            <person name="Godart F."/>
            <person name="Aiese Cigliano R."/>
            <person name="Sanseverino W."/>
            <person name="Barakat M."/>
            <person name="Ortet P."/>
            <person name="Marechal E."/>
            <person name="Cagnac O."/>
            <person name="Amato A."/>
        </authorList>
    </citation>
    <scope>NUCLEOTIDE SEQUENCE [LARGE SCALE GENOMIC DNA]</scope>
</reference>
<sequence>MADLDASVVVISSSASASSAPSTPEREARESGSKSASGRGNADANADGKLDDEDEPKHLVLVAKGKRREEYRFVIAGTGVVLGRGKLLPERGPADKKLTIPDPEVSRKHLRLWVADAAEVSGEKEAKKDESTDTAPRWQAEDLGSLNGSTLNGREFSQKDSPQTVRVGDILGVGSWTFVIDKCGCKTCSEGGTSPAPETQPQAPRLDRCLACAQDFSGKSLAAQNAHLKSCLAANPSSENRAQDANVQATARKRRIPSGGRAPREKRVYPPGSTATRPSTARKQVKPLLLTGSLPSSMIDVRRRLDLVDARIHELQMYRSRLADYLVEAQALQDALQDSGSDTAAESNESAEAQPADVSIVAALSRPLPNLVLSPSSSSSFSPSCSPVPNVHRPAPGASHLDTLPATTGAETMRKAPGKSRVSMVVLDDDDEDNDEEEEEEEGEGMDQEKKTDSRTSASLWTVTSQCASTAGGPSPTRFRTSLLSAVAKSPRACGPAFLPSSTSSSSLSDLELATIPSGDLRRALKEAGVPMATSRKDMESEVRQVLERAKNVSNVSAATDATVSQANLEGLTGAAREQALNLAICQAISQSLRNERLYENMLMNKCVHLSAVQAALKESGITVARARLAHFLDHHGVIFKQ</sequence>
<feature type="region of interest" description="Disordered" evidence="8">
    <location>
        <begin position="1"/>
        <end position="56"/>
    </location>
</feature>
<comment type="similarity">
    <text evidence="2">Belongs to the SLX4 family.</text>
</comment>
<dbReference type="SMART" id="SM00240">
    <property type="entry name" value="FHA"/>
    <property type="match status" value="1"/>
</dbReference>
<comment type="subcellular location">
    <subcellularLocation>
        <location evidence="1">Nucleus</location>
    </subcellularLocation>
</comment>
<feature type="compositionally biased region" description="Acidic residues" evidence="8">
    <location>
        <begin position="427"/>
        <end position="446"/>
    </location>
</feature>
<dbReference type="Proteomes" id="UP000241890">
    <property type="component" value="Unassembled WGS sequence"/>
</dbReference>
<evidence type="ECO:0000256" key="8">
    <source>
        <dbReference type="SAM" id="MobiDB-lite"/>
    </source>
</evidence>
<keyword evidence="11" id="KW-1185">Reference proteome</keyword>
<evidence type="ECO:0000256" key="7">
    <source>
        <dbReference type="ARBA" id="ARBA00029496"/>
    </source>
</evidence>
<evidence type="ECO:0000256" key="4">
    <source>
        <dbReference type="ARBA" id="ARBA00023172"/>
    </source>
</evidence>
<dbReference type="InParanoid" id="A0A2R5GG04"/>
<name>A0A2R5GG04_9STRA</name>
<feature type="region of interest" description="Disordered" evidence="8">
    <location>
        <begin position="236"/>
        <end position="281"/>
    </location>
</feature>
<dbReference type="GO" id="GO:0006281">
    <property type="term" value="P:DNA repair"/>
    <property type="evidence" value="ECO:0007669"/>
    <property type="project" value="UniProtKB-KW"/>
</dbReference>
<proteinExistence type="inferred from homology"/>
<evidence type="ECO:0000256" key="6">
    <source>
        <dbReference type="ARBA" id="ARBA00023242"/>
    </source>
</evidence>
<dbReference type="InterPro" id="IPR018574">
    <property type="entry name" value="Structure-sp_endonuc_su_Slx4"/>
</dbReference>
<dbReference type="InterPro" id="IPR000253">
    <property type="entry name" value="FHA_dom"/>
</dbReference>
<dbReference type="InterPro" id="IPR008984">
    <property type="entry name" value="SMAD_FHA_dom_sf"/>
</dbReference>